<dbReference type="Pfam" id="PF02770">
    <property type="entry name" value="Acyl-CoA_dh_M"/>
    <property type="match status" value="1"/>
</dbReference>
<keyword evidence="19" id="KW-1185">Reference proteome</keyword>
<evidence type="ECO:0000256" key="8">
    <source>
        <dbReference type="ARBA" id="ARBA00023128"/>
    </source>
</evidence>
<evidence type="ECO:0000259" key="15">
    <source>
        <dbReference type="Pfam" id="PF00441"/>
    </source>
</evidence>
<evidence type="ECO:0000256" key="6">
    <source>
        <dbReference type="ARBA" id="ARBA00022946"/>
    </source>
</evidence>
<feature type="domain" description="Acyl-CoA dehydrogenase/oxidase N-terminal" evidence="17">
    <location>
        <begin position="126"/>
        <end position="178"/>
    </location>
</feature>
<feature type="domain" description="Acyl-CoA oxidase/dehydrogenase middle" evidence="16">
    <location>
        <begin position="182"/>
        <end position="275"/>
    </location>
</feature>
<dbReference type="InterPro" id="IPR052033">
    <property type="entry name" value="Glutaryl-CoA_DH_mitochondrial"/>
</dbReference>
<keyword evidence="6" id="KW-0809">Transit peptide</keyword>
<comment type="cofactor">
    <cofactor evidence="1 14">
        <name>FAD</name>
        <dbReference type="ChEBI" id="CHEBI:57692"/>
    </cofactor>
</comment>
<evidence type="ECO:0000256" key="4">
    <source>
        <dbReference type="ARBA" id="ARBA00022630"/>
    </source>
</evidence>
<comment type="subcellular location">
    <subcellularLocation>
        <location evidence="2">Mitochondrion matrix</location>
    </subcellularLocation>
</comment>
<dbReference type="GO" id="GO:0005759">
    <property type="term" value="C:mitochondrial matrix"/>
    <property type="evidence" value="ECO:0007669"/>
    <property type="project" value="UniProtKB-SubCell"/>
</dbReference>
<dbReference type="InterPro" id="IPR046373">
    <property type="entry name" value="Acyl-CoA_Oxase/DH_mid-dom_sf"/>
</dbReference>
<evidence type="ECO:0000256" key="2">
    <source>
        <dbReference type="ARBA" id="ARBA00004305"/>
    </source>
</evidence>
<keyword evidence="5 14" id="KW-0274">FAD</keyword>
<evidence type="ECO:0000256" key="10">
    <source>
        <dbReference type="ARBA" id="ARBA00037927"/>
    </source>
</evidence>
<evidence type="ECO:0000259" key="17">
    <source>
        <dbReference type="Pfam" id="PF02771"/>
    </source>
</evidence>
<evidence type="ECO:0000256" key="14">
    <source>
        <dbReference type="RuleBase" id="RU362125"/>
    </source>
</evidence>
<dbReference type="GO" id="GO:0046949">
    <property type="term" value="P:fatty-acyl-CoA biosynthetic process"/>
    <property type="evidence" value="ECO:0007669"/>
    <property type="project" value="TreeGrafter"/>
</dbReference>
<dbReference type="InterPro" id="IPR009075">
    <property type="entry name" value="AcylCo_DH/oxidase_C"/>
</dbReference>
<dbReference type="PROSITE" id="PS00073">
    <property type="entry name" value="ACYL_COA_DH_2"/>
    <property type="match status" value="1"/>
</dbReference>
<evidence type="ECO:0000256" key="5">
    <source>
        <dbReference type="ARBA" id="ARBA00022827"/>
    </source>
</evidence>
<evidence type="ECO:0000313" key="19">
    <source>
        <dbReference type="Proteomes" id="UP000472264"/>
    </source>
</evidence>
<dbReference type="InterPro" id="IPR013786">
    <property type="entry name" value="AcylCoA_DH/ox_N"/>
</dbReference>
<keyword evidence="7 14" id="KW-0560">Oxidoreductase</keyword>
<dbReference type="GO" id="GO:0033539">
    <property type="term" value="P:fatty acid beta-oxidation using acyl-CoA dehydrogenase"/>
    <property type="evidence" value="ECO:0007669"/>
    <property type="project" value="TreeGrafter"/>
</dbReference>
<gene>
    <name evidence="18" type="primary">gcdh</name>
</gene>
<reference evidence="18" key="2">
    <citation type="submission" date="2025-08" db="UniProtKB">
        <authorList>
            <consortium name="Ensembl"/>
        </authorList>
    </citation>
    <scope>IDENTIFICATION</scope>
</reference>
<evidence type="ECO:0000256" key="13">
    <source>
        <dbReference type="ARBA" id="ARBA00049493"/>
    </source>
</evidence>
<keyword evidence="4 14" id="KW-0285">Flavoprotein</keyword>
<dbReference type="Pfam" id="PF02771">
    <property type="entry name" value="Acyl-CoA_dh_N"/>
    <property type="match status" value="1"/>
</dbReference>
<dbReference type="Pfam" id="PF00441">
    <property type="entry name" value="Acyl-CoA_dh_1"/>
    <property type="match status" value="1"/>
</dbReference>
<dbReference type="GO" id="GO:0050660">
    <property type="term" value="F:flavin adenine dinucleotide binding"/>
    <property type="evidence" value="ECO:0007669"/>
    <property type="project" value="InterPro"/>
</dbReference>
<organism evidence="18 19">
    <name type="scientific">Echeneis naucrates</name>
    <name type="common">Live sharksucker</name>
    <dbReference type="NCBI Taxonomy" id="173247"/>
    <lineage>
        <taxon>Eukaryota</taxon>
        <taxon>Metazoa</taxon>
        <taxon>Chordata</taxon>
        <taxon>Craniata</taxon>
        <taxon>Vertebrata</taxon>
        <taxon>Euteleostomi</taxon>
        <taxon>Actinopterygii</taxon>
        <taxon>Neopterygii</taxon>
        <taxon>Teleostei</taxon>
        <taxon>Neoteleostei</taxon>
        <taxon>Acanthomorphata</taxon>
        <taxon>Carangaria</taxon>
        <taxon>Carangiformes</taxon>
        <taxon>Echeneidae</taxon>
        <taxon>Echeneis</taxon>
    </lineage>
</organism>
<accession>A0A665W1C0</accession>
<reference evidence="18" key="3">
    <citation type="submission" date="2025-09" db="UniProtKB">
        <authorList>
            <consortium name="Ensembl"/>
        </authorList>
    </citation>
    <scope>IDENTIFICATION</scope>
</reference>
<comment type="pathway">
    <text evidence="9">Amino-acid metabolism; lysine degradation.</text>
</comment>
<dbReference type="SUPFAM" id="SSF47203">
    <property type="entry name" value="Acyl-CoA dehydrogenase C-terminal domain-like"/>
    <property type="match status" value="1"/>
</dbReference>
<dbReference type="FunFam" id="1.20.140.10:FF:000006">
    <property type="entry name" value="Glutaryl-CoA dehydrogenase, mitochondrial"/>
    <property type="match status" value="1"/>
</dbReference>
<dbReference type="InterPro" id="IPR006091">
    <property type="entry name" value="Acyl-CoA_Oxase/DH_mid-dom"/>
</dbReference>
<dbReference type="Gene3D" id="2.40.110.10">
    <property type="entry name" value="Butyryl-CoA Dehydrogenase, subunit A, domain 2"/>
    <property type="match status" value="1"/>
</dbReference>
<evidence type="ECO:0000313" key="18">
    <source>
        <dbReference type="Ensembl" id="ENSENLP00000037665.1"/>
    </source>
</evidence>
<proteinExistence type="inferred from homology"/>
<evidence type="ECO:0000256" key="12">
    <source>
        <dbReference type="ARBA" id="ARBA00039507"/>
    </source>
</evidence>
<feature type="domain" description="Acyl-CoA dehydrogenase/oxidase C-terminal" evidence="15">
    <location>
        <begin position="294"/>
        <end position="434"/>
    </location>
</feature>
<dbReference type="CDD" id="cd01151">
    <property type="entry name" value="GCD"/>
    <property type="match status" value="1"/>
</dbReference>
<dbReference type="Proteomes" id="UP000472264">
    <property type="component" value="Chromosome 8"/>
</dbReference>
<evidence type="ECO:0000256" key="1">
    <source>
        <dbReference type="ARBA" id="ARBA00001974"/>
    </source>
</evidence>
<comment type="pathway">
    <text evidence="10">Amino-acid metabolism; tryptophan metabolism.</text>
</comment>
<evidence type="ECO:0000256" key="9">
    <source>
        <dbReference type="ARBA" id="ARBA00037899"/>
    </source>
</evidence>
<dbReference type="InParanoid" id="A0A665W1C0"/>
<comment type="catalytic activity">
    <reaction evidence="13">
        <text>glutaryl-CoA + oxidized [electron-transfer flavoprotein] + 2 H(+) = (2E)-butenoyl-CoA + reduced [electron-transfer flavoprotein] + CO2</text>
        <dbReference type="Rhea" id="RHEA:13389"/>
        <dbReference type="Rhea" id="RHEA-COMP:10685"/>
        <dbReference type="Rhea" id="RHEA-COMP:10686"/>
        <dbReference type="ChEBI" id="CHEBI:15378"/>
        <dbReference type="ChEBI" id="CHEBI:16526"/>
        <dbReference type="ChEBI" id="CHEBI:57332"/>
        <dbReference type="ChEBI" id="CHEBI:57378"/>
        <dbReference type="ChEBI" id="CHEBI:57692"/>
        <dbReference type="ChEBI" id="CHEBI:58307"/>
        <dbReference type="EC" id="1.3.8.6"/>
    </reaction>
</comment>
<dbReference type="Gene3D" id="1.10.540.10">
    <property type="entry name" value="Acyl-CoA dehydrogenase/oxidase, N-terminal domain"/>
    <property type="match status" value="2"/>
</dbReference>
<dbReference type="InterPro" id="IPR037069">
    <property type="entry name" value="AcylCoA_DH/ox_N_sf"/>
</dbReference>
<evidence type="ECO:0000256" key="11">
    <source>
        <dbReference type="ARBA" id="ARBA00039033"/>
    </source>
</evidence>
<evidence type="ECO:0000256" key="7">
    <source>
        <dbReference type="ARBA" id="ARBA00023002"/>
    </source>
</evidence>
<dbReference type="AlphaFoldDB" id="A0A665W1C0"/>
<dbReference type="PANTHER" id="PTHR42807:SF1">
    <property type="entry name" value="GLUTARYL-COA DEHYDROGENASE, MITOCHONDRIAL"/>
    <property type="match status" value="1"/>
</dbReference>
<dbReference type="GO" id="GO:0004361">
    <property type="term" value="F:glutaryl-CoA dehydrogenase activity"/>
    <property type="evidence" value="ECO:0007669"/>
    <property type="project" value="UniProtKB-EC"/>
</dbReference>
<dbReference type="GO" id="GO:0005743">
    <property type="term" value="C:mitochondrial inner membrane"/>
    <property type="evidence" value="ECO:0007669"/>
    <property type="project" value="TreeGrafter"/>
</dbReference>
<dbReference type="FunFam" id="2.40.110.10:FF:000008">
    <property type="entry name" value="Glutaryl-CoA dehydrogenase, mitochondrial"/>
    <property type="match status" value="1"/>
</dbReference>
<dbReference type="InterPro" id="IPR036250">
    <property type="entry name" value="AcylCo_DH-like_C"/>
</dbReference>
<dbReference type="GO" id="GO:0000062">
    <property type="term" value="F:fatty-acyl-CoA binding"/>
    <property type="evidence" value="ECO:0007669"/>
    <property type="project" value="TreeGrafter"/>
</dbReference>
<protein>
    <recommendedName>
        <fullName evidence="12">Glutaryl-CoA dehydrogenase, mitochondrial</fullName>
        <ecNumber evidence="11">1.3.8.6</ecNumber>
    </recommendedName>
</protein>
<dbReference type="Ensembl" id="ENSENLT00000038678.1">
    <property type="protein sequence ID" value="ENSENLP00000037665.1"/>
    <property type="gene ID" value="ENSENLG00000016125.1"/>
</dbReference>
<dbReference type="EC" id="1.3.8.6" evidence="11"/>
<evidence type="ECO:0000256" key="3">
    <source>
        <dbReference type="ARBA" id="ARBA00009347"/>
    </source>
</evidence>
<name>A0A665W1C0_ECHNA</name>
<evidence type="ECO:0000259" key="16">
    <source>
        <dbReference type="Pfam" id="PF02770"/>
    </source>
</evidence>
<keyword evidence="8" id="KW-0496">Mitochondrion</keyword>
<dbReference type="InterPro" id="IPR006089">
    <property type="entry name" value="Acyl-CoA_DH_CS"/>
</dbReference>
<reference evidence="18" key="1">
    <citation type="submission" date="2021-04" db="EMBL/GenBank/DDBJ databases">
        <authorList>
            <consortium name="Wellcome Sanger Institute Data Sharing"/>
        </authorList>
    </citation>
    <scope>NUCLEOTIDE SEQUENCE [LARGE SCALE GENOMIC DNA]</scope>
</reference>
<dbReference type="PANTHER" id="PTHR42807">
    <property type="entry name" value="GLUTARYL-COA DEHYDROGENASE, MITOCHONDRIAL"/>
    <property type="match status" value="1"/>
</dbReference>
<dbReference type="Gene3D" id="1.20.140.10">
    <property type="entry name" value="Butyryl-CoA Dehydrogenase, subunit A, domain 3"/>
    <property type="match status" value="1"/>
</dbReference>
<comment type="similarity">
    <text evidence="3 14">Belongs to the acyl-CoA dehydrogenase family.</text>
</comment>
<dbReference type="InterPro" id="IPR009100">
    <property type="entry name" value="AcylCoA_DH/oxidase_NM_dom_sf"/>
</dbReference>
<sequence>MAWRGAVCRLLVNPQRCAIISASRAQGTAAHARWGEWILHPQTFTKVQFDWRDALDLERQLTEDEIMIRDSFRTYCQEKLMPRILLANRNEVAIFTHICLCTYVYHIFLPYIFNINYTTITQWICYVAYGLIAREVERVDSGYRSVMSVQSSLVMHPINAYGTEEQKQKYLPKLARGEILGCFGLTEPNHGSDPGSMETRAKYNPSSRTYSLTGSKTWITNSPVADIAVVWAKCDDGKVRGFILERGMKGLSTPKIEGKFSLRASATGMILMDEVEVPEENLLPNVSGLGGPFGCLNNARYGIAWGALGAAEFCFHAARQYTLDRIQFGVPLARNQLMQKKMADMLTEITIGLQSCLQLGRLIDEKKAAPEMISMLKRNSCGKALDIARQARDMLGGNGIADEYHIIRHVMNLEAVNTYEGTHDIHALILGRAITGLQSFTVGK</sequence>
<dbReference type="SUPFAM" id="SSF56645">
    <property type="entry name" value="Acyl-CoA dehydrogenase NM domain-like"/>
    <property type="match status" value="1"/>
</dbReference>